<accession>A0A1F6BF31</accession>
<gene>
    <name evidence="2" type="ORF">A2363_05230</name>
</gene>
<organism evidence="2 3">
    <name type="scientific">Candidatus Gottesmanbacteria bacterium RIFOXYB1_FULL_47_11</name>
    <dbReference type="NCBI Taxonomy" id="1798401"/>
    <lineage>
        <taxon>Bacteria</taxon>
        <taxon>Candidatus Gottesmaniibacteriota</taxon>
    </lineage>
</organism>
<dbReference type="Pfam" id="PF13399">
    <property type="entry name" value="LytR_C"/>
    <property type="match status" value="1"/>
</dbReference>
<reference evidence="2 3" key="1">
    <citation type="journal article" date="2016" name="Nat. Commun.">
        <title>Thousands of microbial genomes shed light on interconnected biogeochemical processes in an aquifer system.</title>
        <authorList>
            <person name="Anantharaman K."/>
            <person name="Brown C.T."/>
            <person name="Hug L.A."/>
            <person name="Sharon I."/>
            <person name="Castelle C.J."/>
            <person name="Probst A.J."/>
            <person name="Thomas B.C."/>
            <person name="Singh A."/>
            <person name="Wilkins M.J."/>
            <person name="Karaoz U."/>
            <person name="Brodie E.L."/>
            <person name="Williams K.H."/>
            <person name="Hubbard S.S."/>
            <person name="Banfield J.F."/>
        </authorList>
    </citation>
    <scope>NUCLEOTIDE SEQUENCE [LARGE SCALE GENOMIC DNA]</scope>
</reference>
<evidence type="ECO:0000313" key="3">
    <source>
        <dbReference type="Proteomes" id="UP000176186"/>
    </source>
</evidence>
<dbReference type="STRING" id="1798401.A2363_05230"/>
<dbReference type="Gene3D" id="3.30.70.2390">
    <property type="match status" value="1"/>
</dbReference>
<dbReference type="InterPro" id="IPR027381">
    <property type="entry name" value="LytR/CpsA/Psr_C"/>
</dbReference>
<protein>
    <recommendedName>
        <fullName evidence="1">LytR/CpsA/Psr regulator C-terminal domain-containing protein</fullName>
    </recommendedName>
</protein>
<name>A0A1F6BF31_9BACT</name>
<dbReference type="AlphaFoldDB" id="A0A1F6BF31"/>
<sequence length="226" mass="24330">MKKIIIIISALLLLVLAVIPSVYFYNKYQTLQKQLSVAEIKDDIPALTALVGKLILLPEGETPTVMTVTDKEKLSGQLFFANAKNGDKVLVYEKAKKAFLYDPDENKVIEVGPILTSTPSGTLTPQATPPATQKVYTFAVLNATLTKGLAERYATTLVSKVPEAEVVARGNAKGDYTKSVLVDVTGTRKDEATTLAKTLGLDVSPFPAGESTPSAEFLIIVAEDQK</sequence>
<evidence type="ECO:0000313" key="2">
    <source>
        <dbReference type="EMBL" id="OGG35498.1"/>
    </source>
</evidence>
<comment type="caution">
    <text evidence="2">The sequence shown here is derived from an EMBL/GenBank/DDBJ whole genome shotgun (WGS) entry which is preliminary data.</text>
</comment>
<evidence type="ECO:0000259" key="1">
    <source>
        <dbReference type="Pfam" id="PF13399"/>
    </source>
</evidence>
<dbReference type="EMBL" id="MFKE01000014">
    <property type="protein sequence ID" value="OGG35498.1"/>
    <property type="molecule type" value="Genomic_DNA"/>
</dbReference>
<feature type="domain" description="LytR/CpsA/Psr regulator C-terminal" evidence="1">
    <location>
        <begin position="138"/>
        <end position="203"/>
    </location>
</feature>
<proteinExistence type="predicted"/>
<dbReference type="Proteomes" id="UP000176186">
    <property type="component" value="Unassembled WGS sequence"/>
</dbReference>